<protein>
    <submittedName>
        <fullName evidence="2">Uncharacterized protein</fullName>
    </submittedName>
</protein>
<organism evidence="2 3">
    <name type="scientific">Uncinocarpus reesii (strain UAMH 1704)</name>
    <dbReference type="NCBI Taxonomy" id="336963"/>
    <lineage>
        <taxon>Eukaryota</taxon>
        <taxon>Fungi</taxon>
        <taxon>Dikarya</taxon>
        <taxon>Ascomycota</taxon>
        <taxon>Pezizomycotina</taxon>
        <taxon>Eurotiomycetes</taxon>
        <taxon>Eurotiomycetidae</taxon>
        <taxon>Onygenales</taxon>
        <taxon>Onygenaceae</taxon>
        <taxon>Uncinocarpus</taxon>
    </lineage>
</organism>
<dbReference type="InParanoid" id="C4JZR8"/>
<evidence type="ECO:0000313" key="2">
    <source>
        <dbReference type="EMBL" id="EEP82804.1"/>
    </source>
</evidence>
<dbReference type="HOGENOM" id="CLU_039950_1_0_1"/>
<feature type="compositionally biased region" description="Low complexity" evidence="1">
    <location>
        <begin position="66"/>
        <end position="82"/>
    </location>
</feature>
<evidence type="ECO:0000313" key="3">
    <source>
        <dbReference type="Proteomes" id="UP000002058"/>
    </source>
</evidence>
<feature type="compositionally biased region" description="Polar residues" evidence="1">
    <location>
        <begin position="230"/>
        <end position="242"/>
    </location>
</feature>
<dbReference type="GeneID" id="8438872"/>
<feature type="compositionally biased region" description="Basic and acidic residues" evidence="1">
    <location>
        <begin position="51"/>
        <end position="61"/>
    </location>
</feature>
<feature type="region of interest" description="Disordered" evidence="1">
    <location>
        <begin position="28"/>
        <end position="130"/>
    </location>
</feature>
<dbReference type="RefSeq" id="XP_002582896.1">
    <property type="nucleotide sequence ID" value="XM_002582850.1"/>
</dbReference>
<dbReference type="OMA" id="PFRWKHP"/>
<dbReference type="EMBL" id="CH476619">
    <property type="protein sequence ID" value="EEP82804.1"/>
    <property type="molecule type" value="Genomic_DNA"/>
</dbReference>
<sequence length="460" mass="52037">MTKRCLLAYSAFQWPVLRPTCFPYPADQCSSRRKRPQSGATQGIRNFSSHGFREVEEKTDTEANFTSTLPPQKLSSSLSPSTGISLEKGAASDTPKQPTTASNTSSPNHTPDTHEHEPLPPRETTVVQSPVLLRRAARAKLHEKLPRKTDFDPLRRNPWAQILASPLRMCSATNARLPAKLLGDFSLVEHPQTGHPWMMPVDLLKDEIWQMRMQAEENNDADGGCKEGKTQNGQSDGVQTAATPVRRRRLPPLPKIRLVNNSAVLSRIVDMQNIQATRYLLPYRWKHPHGRLTKKESENIVWRKDLPQYVLTHMRKNVVRGIKHCCVAGKDHRWNAMDLDPKSTVVDGLKSALQSFGDLANIKCGAVLLLKRFPETENGGSPSIPERVRIPPLGTEIPVFFLPKLLTVENLQELREHHEFFTRDALLFRPAGDKTIYTIQGLWKLQSYMTNGLYEQTSQW</sequence>
<reference evidence="3" key="1">
    <citation type="journal article" date="2009" name="Genome Res.">
        <title>Comparative genomic analyses of the human fungal pathogens Coccidioides and their relatives.</title>
        <authorList>
            <person name="Sharpton T.J."/>
            <person name="Stajich J.E."/>
            <person name="Rounsley S.D."/>
            <person name="Gardner M.J."/>
            <person name="Wortman J.R."/>
            <person name="Jordar V.S."/>
            <person name="Maiti R."/>
            <person name="Kodira C.D."/>
            <person name="Neafsey D.E."/>
            <person name="Zeng Q."/>
            <person name="Hung C.-Y."/>
            <person name="McMahan C."/>
            <person name="Muszewska A."/>
            <person name="Grynberg M."/>
            <person name="Mandel M.A."/>
            <person name="Kellner E.M."/>
            <person name="Barker B.M."/>
            <person name="Galgiani J.N."/>
            <person name="Orbach M.J."/>
            <person name="Kirkland T.N."/>
            <person name="Cole G.T."/>
            <person name="Henn M.R."/>
            <person name="Birren B.W."/>
            <person name="Taylor J.W."/>
        </authorList>
    </citation>
    <scope>NUCLEOTIDE SEQUENCE [LARGE SCALE GENOMIC DNA]</scope>
    <source>
        <strain evidence="3">UAMH 1704</strain>
    </source>
</reference>
<proteinExistence type="predicted"/>
<dbReference type="OrthoDB" id="3363286at2759"/>
<accession>C4JZR8</accession>
<feature type="region of interest" description="Disordered" evidence="1">
    <location>
        <begin position="218"/>
        <end position="242"/>
    </location>
</feature>
<feature type="compositionally biased region" description="Polar residues" evidence="1">
    <location>
        <begin position="94"/>
        <end position="110"/>
    </location>
</feature>
<feature type="compositionally biased region" description="Basic and acidic residues" evidence="1">
    <location>
        <begin position="111"/>
        <end position="120"/>
    </location>
</feature>
<dbReference type="AlphaFoldDB" id="C4JZR8"/>
<dbReference type="Proteomes" id="UP000002058">
    <property type="component" value="Unassembled WGS sequence"/>
</dbReference>
<dbReference type="VEuPathDB" id="FungiDB:UREG_07669"/>
<keyword evidence="3" id="KW-1185">Reference proteome</keyword>
<dbReference type="eggNOG" id="ENOG502S8NC">
    <property type="taxonomic scope" value="Eukaryota"/>
</dbReference>
<evidence type="ECO:0000256" key="1">
    <source>
        <dbReference type="SAM" id="MobiDB-lite"/>
    </source>
</evidence>
<dbReference type="KEGG" id="ure:UREG_07669"/>
<feature type="compositionally biased region" description="Polar residues" evidence="1">
    <location>
        <begin position="38"/>
        <end position="49"/>
    </location>
</feature>
<gene>
    <name evidence="2" type="ORF">UREG_07669</name>
</gene>
<dbReference type="STRING" id="336963.C4JZR8"/>
<name>C4JZR8_UNCRE</name>